<organism evidence="2 3">
    <name type="scientific">Paxillus rubicundulus Ve08.2h10</name>
    <dbReference type="NCBI Taxonomy" id="930991"/>
    <lineage>
        <taxon>Eukaryota</taxon>
        <taxon>Fungi</taxon>
        <taxon>Dikarya</taxon>
        <taxon>Basidiomycota</taxon>
        <taxon>Agaricomycotina</taxon>
        <taxon>Agaricomycetes</taxon>
        <taxon>Agaricomycetidae</taxon>
        <taxon>Boletales</taxon>
        <taxon>Paxilineae</taxon>
        <taxon>Paxillaceae</taxon>
        <taxon>Paxillus</taxon>
    </lineage>
</organism>
<reference evidence="3" key="2">
    <citation type="submission" date="2015-01" db="EMBL/GenBank/DDBJ databases">
        <title>Evolutionary Origins and Diversification of the Mycorrhizal Mutualists.</title>
        <authorList>
            <consortium name="DOE Joint Genome Institute"/>
            <consortium name="Mycorrhizal Genomics Consortium"/>
            <person name="Kohler A."/>
            <person name="Kuo A."/>
            <person name="Nagy L.G."/>
            <person name="Floudas D."/>
            <person name="Copeland A."/>
            <person name="Barry K.W."/>
            <person name="Cichocki N."/>
            <person name="Veneault-Fourrey C."/>
            <person name="LaButti K."/>
            <person name="Lindquist E.A."/>
            <person name="Lipzen A."/>
            <person name="Lundell T."/>
            <person name="Morin E."/>
            <person name="Murat C."/>
            <person name="Riley R."/>
            <person name="Ohm R."/>
            <person name="Sun H."/>
            <person name="Tunlid A."/>
            <person name="Henrissat B."/>
            <person name="Grigoriev I.V."/>
            <person name="Hibbett D.S."/>
            <person name="Martin F."/>
        </authorList>
    </citation>
    <scope>NUCLEOTIDE SEQUENCE [LARGE SCALE GENOMIC DNA]</scope>
    <source>
        <strain evidence="3">Ve08.2h10</strain>
    </source>
</reference>
<feature type="transmembrane region" description="Helical" evidence="1">
    <location>
        <begin position="51"/>
        <end position="73"/>
    </location>
</feature>
<sequence>MFAVIIGPTATDLHCAAVMRIITFSGNITVGCASTNLMIRTWLIWRDSRSVRGLLSLVAVVHWTILIITLTGIDAYMTPGGCNVVYVDTAKALAFYLCTMFYDTLVLVLTIVGLSRKPSNSTLWRRLHQQGIAYFAMTSLVNIMPLVVCWLDLNAIMDVLFFIPAACLSTITSSMAVTSLLGPHRLRSSDASADDNIKNPDGIALTTQITLPTTSVGLPC</sequence>
<dbReference type="OrthoDB" id="2742220at2759"/>
<keyword evidence="1" id="KW-0812">Transmembrane</keyword>
<proteinExistence type="predicted"/>
<feature type="transmembrane region" description="Helical" evidence="1">
    <location>
        <begin position="17"/>
        <end position="39"/>
    </location>
</feature>
<feature type="transmembrane region" description="Helical" evidence="1">
    <location>
        <begin position="159"/>
        <end position="181"/>
    </location>
</feature>
<feature type="transmembrane region" description="Helical" evidence="1">
    <location>
        <begin position="132"/>
        <end position="153"/>
    </location>
</feature>
<evidence type="ECO:0000313" key="3">
    <source>
        <dbReference type="Proteomes" id="UP000054538"/>
    </source>
</evidence>
<dbReference type="InParanoid" id="A0A0D0DSR8"/>
<gene>
    <name evidence="2" type="ORF">PAXRUDRAFT_830981</name>
</gene>
<keyword evidence="1" id="KW-0472">Membrane</keyword>
<protein>
    <submittedName>
        <fullName evidence="2">Uncharacterized protein</fullName>
    </submittedName>
</protein>
<keyword evidence="3" id="KW-1185">Reference proteome</keyword>
<evidence type="ECO:0000256" key="1">
    <source>
        <dbReference type="SAM" id="Phobius"/>
    </source>
</evidence>
<name>A0A0D0DSR8_9AGAM</name>
<dbReference type="AlphaFoldDB" id="A0A0D0DSR8"/>
<evidence type="ECO:0000313" key="2">
    <source>
        <dbReference type="EMBL" id="KIK91286.1"/>
    </source>
</evidence>
<accession>A0A0D0DSR8</accession>
<dbReference type="EMBL" id="KN825405">
    <property type="protein sequence ID" value="KIK91286.1"/>
    <property type="molecule type" value="Genomic_DNA"/>
</dbReference>
<dbReference type="HOGENOM" id="CLU_059054_2_0_1"/>
<feature type="transmembrane region" description="Helical" evidence="1">
    <location>
        <begin position="93"/>
        <end position="112"/>
    </location>
</feature>
<dbReference type="Proteomes" id="UP000054538">
    <property type="component" value="Unassembled WGS sequence"/>
</dbReference>
<reference evidence="2 3" key="1">
    <citation type="submission" date="2014-04" db="EMBL/GenBank/DDBJ databases">
        <authorList>
            <consortium name="DOE Joint Genome Institute"/>
            <person name="Kuo A."/>
            <person name="Kohler A."/>
            <person name="Jargeat P."/>
            <person name="Nagy L.G."/>
            <person name="Floudas D."/>
            <person name="Copeland A."/>
            <person name="Barry K.W."/>
            <person name="Cichocki N."/>
            <person name="Veneault-Fourrey C."/>
            <person name="LaButti K."/>
            <person name="Lindquist E.A."/>
            <person name="Lipzen A."/>
            <person name="Lundell T."/>
            <person name="Morin E."/>
            <person name="Murat C."/>
            <person name="Sun H."/>
            <person name="Tunlid A."/>
            <person name="Henrissat B."/>
            <person name="Grigoriev I.V."/>
            <person name="Hibbett D.S."/>
            <person name="Martin F."/>
            <person name="Nordberg H.P."/>
            <person name="Cantor M.N."/>
            <person name="Hua S.X."/>
        </authorList>
    </citation>
    <scope>NUCLEOTIDE SEQUENCE [LARGE SCALE GENOMIC DNA]</scope>
    <source>
        <strain evidence="2 3">Ve08.2h10</strain>
    </source>
</reference>
<keyword evidence="1" id="KW-1133">Transmembrane helix</keyword>